<name>A0A0F3L1E3_9GAMM</name>
<evidence type="ECO:0000313" key="6">
    <source>
        <dbReference type="EMBL" id="KJV37360.1"/>
    </source>
</evidence>
<dbReference type="Gene3D" id="3.40.30.10">
    <property type="entry name" value="Glutaredoxin"/>
    <property type="match status" value="1"/>
</dbReference>
<dbReference type="PANTHER" id="PTHR42852:SF17">
    <property type="entry name" value="THIOREDOXIN-LIKE PROTEIN HI_1115"/>
    <property type="match status" value="1"/>
</dbReference>
<dbReference type="PATRIC" id="fig|345309.4.peg.141"/>
<evidence type="ECO:0000256" key="2">
    <source>
        <dbReference type="ARBA" id="ARBA00022748"/>
    </source>
</evidence>
<feature type="domain" description="Thioredoxin" evidence="5">
    <location>
        <begin position="39"/>
        <end position="177"/>
    </location>
</feature>
<dbReference type="Proteomes" id="UP000033651">
    <property type="component" value="Unassembled WGS sequence"/>
</dbReference>
<keyword evidence="3" id="KW-0676">Redox-active center</keyword>
<keyword evidence="4" id="KW-1133">Transmembrane helix</keyword>
<keyword evidence="2" id="KW-0201">Cytochrome c-type biogenesis</keyword>
<evidence type="ECO:0000259" key="5">
    <source>
        <dbReference type="PROSITE" id="PS51352"/>
    </source>
</evidence>
<evidence type="ECO:0000256" key="3">
    <source>
        <dbReference type="ARBA" id="ARBA00023284"/>
    </source>
</evidence>
<dbReference type="OrthoDB" id="9796554at2"/>
<dbReference type="InterPro" id="IPR017937">
    <property type="entry name" value="Thioredoxin_CS"/>
</dbReference>
<proteinExistence type="predicted"/>
<keyword evidence="4" id="KW-0812">Transmembrane</keyword>
<comment type="subcellular location">
    <subcellularLocation>
        <location evidence="1">Cell envelope</location>
    </subcellularLocation>
</comment>
<gene>
    <name evidence="6" type="ORF">VI08_00685</name>
</gene>
<protein>
    <recommendedName>
        <fullName evidence="5">Thioredoxin domain-containing protein</fullName>
    </recommendedName>
</protein>
<evidence type="ECO:0000313" key="7">
    <source>
        <dbReference type="Proteomes" id="UP000033651"/>
    </source>
</evidence>
<dbReference type="GO" id="GO:0015036">
    <property type="term" value="F:disulfide oxidoreductase activity"/>
    <property type="evidence" value="ECO:0007669"/>
    <property type="project" value="UniProtKB-ARBA"/>
</dbReference>
<reference evidence="6 7" key="1">
    <citation type="submission" date="2015-03" db="EMBL/GenBank/DDBJ databases">
        <title>Draft genome sequence of Luteibacter yeojuensis strain SU11.</title>
        <authorList>
            <person name="Sulaiman J."/>
            <person name="Priya K."/>
            <person name="Chan K.-G."/>
        </authorList>
    </citation>
    <scope>NUCLEOTIDE SEQUENCE [LARGE SCALE GENOMIC DNA]</scope>
    <source>
        <strain evidence="6 7">SU11</strain>
    </source>
</reference>
<dbReference type="GO" id="GO:0017004">
    <property type="term" value="P:cytochrome complex assembly"/>
    <property type="evidence" value="ECO:0007669"/>
    <property type="project" value="UniProtKB-KW"/>
</dbReference>
<dbReference type="InterPro" id="IPR013740">
    <property type="entry name" value="Redoxin"/>
</dbReference>
<sequence length="177" mass="18886">MTRGPTFWFVLLAVAAASVGLWVEHRREHPAEVDGVRIAGVGDMAPPATWLSVDGQPRRLADWRGKKVLINFWATWCAPCQRETPLLGAAAKAHAGGNVAIIGVAEDTAPAVRAHLRAHPVGYPIVVGASDAPGGSLSFGNLHQVLPYSVLVGEDGRILRRKMGTFSEQELAGWLAP</sequence>
<organism evidence="6 7">
    <name type="scientific">Luteibacter yeojuensis</name>
    <dbReference type="NCBI Taxonomy" id="345309"/>
    <lineage>
        <taxon>Bacteria</taxon>
        <taxon>Pseudomonadati</taxon>
        <taxon>Pseudomonadota</taxon>
        <taxon>Gammaproteobacteria</taxon>
        <taxon>Lysobacterales</taxon>
        <taxon>Rhodanobacteraceae</taxon>
        <taxon>Luteibacter</taxon>
    </lineage>
</organism>
<dbReference type="PROSITE" id="PS51352">
    <property type="entry name" value="THIOREDOXIN_2"/>
    <property type="match status" value="1"/>
</dbReference>
<comment type="caution">
    <text evidence="6">The sequence shown here is derived from an EMBL/GenBank/DDBJ whole genome shotgun (WGS) entry which is preliminary data.</text>
</comment>
<dbReference type="PROSITE" id="PS00194">
    <property type="entry name" value="THIOREDOXIN_1"/>
    <property type="match status" value="1"/>
</dbReference>
<dbReference type="CDD" id="cd02966">
    <property type="entry name" value="TlpA_like_family"/>
    <property type="match status" value="1"/>
</dbReference>
<dbReference type="Pfam" id="PF08534">
    <property type="entry name" value="Redoxin"/>
    <property type="match status" value="1"/>
</dbReference>
<dbReference type="EMBL" id="JZRB01000001">
    <property type="protein sequence ID" value="KJV37360.1"/>
    <property type="molecule type" value="Genomic_DNA"/>
</dbReference>
<dbReference type="RefSeq" id="WP_045827599.1">
    <property type="nucleotide sequence ID" value="NZ_JZRB01000001.1"/>
</dbReference>
<dbReference type="PANTHER" id="PTHR42852">
    <property type="entry name" value="THIOL:DISULFIDE INTERCHANGE PROTEIN DSBE"/>
    <property type="match status" value="1"/>
</dbReference>
<evidence type="ECO:0000256" key="4">
    <source>
        <dbReference type="SAM" id="Phobius"/>
    </source>
</evidence>
<dbReference type="InterPro" id="IPR013766">
    <property type="entry name" value="Thioredoxin_domain"/>
</dbReference>
<evidence type="ECO:0000256" key="1">
    <source>
        <dbReference type="ARBA" id="ARBA00004196"/>
    </source>
</evidence>
<keyword evidence="4" id="KW-0472">Membrane</keyword>
<dbReference type="GO" id="GO:0030313">
    <property type="term" value="C:cell envelope"/>
    <property type="evidence" value="ECO:0007669"/>
    <property type="project" value="UniProtKB-SubCell"/>
</dbReference>
<dbReference type="InterPro" id="IPR050553">
    <property type="entry name" value="Thioredoxin_ResA/DsbE_sf"/>
</dbReference>
<accession>A0A0F3L1E3</accession>
<feature type="transmembrane region" description="Helical" evidence="4">
    <location>
        <begin position="6"/>
        <end position="23"/>
    </location>
</feature>
<keyword evidence="7" id="KW-1185">Reference proteome</keyword>
<dbReference type="AlphaFoldDB" id="A0A0F3L1E3"/>
<dbReference type="SUPFAM" id="SSF52833">
    <property type="entry name" value="Thioredoxin-like"/>
    <property type="match status" value="1"/>
</dbReference>
<dbReference type="InterPro" id="IPR036249">
    <property type="entry name" value="Thioredoxin-like_sf"/>
</dbReference>